<dbReference type="CDD" id="cd11375">
    <property type="entry name" value="Peptidase_M54"/>
    <property type="match status" value="1"/>
</dbReference>
<dbReference type="EMBL" id="JAVRRD010000002">
    <property type="protein sequence ID" value="KAK5062616.1"/>
    <property type="molecule type" value="Genomic_DNA"/>
</dbReference>
<evidence type="ECO:0000256" key="2">
    <source>
        <dbReference type="ARBA" id="ARBA00022670"/>
    </source>
</evidence>
<keyword evidence="3" id="KW-0479">Metal-binding</keyword>
<dbReference type="GeneID" id="89972867"/>
<keyword evidence="6" id="KW-0482">Metalloprotease</keyword>
<feature type="region of interest" description="Disordered" evidence="7">
    <location>
        <begin position="1"/>
        <end position="34"/>
    </location>
</feature>
<sequence length="511" mass="56784">MVPKAKSRALSKKTANANHCKHEELTSGPSTHALKAGYRHHTNSQVMIAASGSRKRKAADGAEVILEAFPSTLGLPDDDITFDPKYPTQSKHAWMKIPERNPLTTRRSVIYVAEPAKIDDSVRFMKDWSRPIIRGKAIPKSKSQEPIDMESLVAYLKAFYHGLEVRVLPVALTFSAWEGEPTPNSGKTVPADPSDIDKIRSVGLSTGDELIRIRVRETPWRDESSAHNYFPYQYQLDLNDMTDVALSLLPSDAYALLLTAEHDLYESIDDDFCCGRAWGASRVAIVSSARYHPVLDDLHGVDFAHVWPASHCTEYVDGMSYVDIDESMLDVRTQNTIKKRVKTSDAINKSADVLASPLERAVRAHQLTRSPTASDLRSAFLLRFCRTASHELGHCFGLDHCMYRACAMQSTSSVAEDMRQPPYLCPVCEAKVAWAVLTKTSHSQDSSKPASKGRGKRKVDEVAPDWDEKELRWKKDRLMAMKDFCEGHGSGFSGLAAWSAGILELMGGTIC</sequence>
<keyword evidence="2" id="KW-0645">Protease</keyword>
<dbReference type="InterPro" id="IPR012962">
    <property type="entry name" value="Pept_M54_archaemetzincn"/>
</dbReference>
<keyword evidence="9" id="KW-1185">Reference proteome</keyword>
<feature type="compositionally biased region" description="Basic residues" evidence="7">
    <location>
        <begin position="1"/>
        <end position="11"/>
    </location>
</feature>
<comment type="caution">
    <text evidence="8">The sequence shown here is derived from an EMBL/GenBank/DDBJ whole genome shotgun (WGS) entry which is preliminary data.</text>
</comment>
<keyword evidence="5" id="KW-0862">Zinc</keyword>
<dbReference type="PANTHER" id="PTHR15910:SF1">
    <property type="entry name" value="ARCHAEMETZINCIN-2"/>
    <property type="match status" value="1"/>
</dbReference>
<evidence type="ECO:0000256" key="3">
    <source>
        <dbReference type="ARBA" id="ARBA00022723"/>
    </source>
</evidence>
<evidence type="ECO:0000256" key="1">
    <source>
        <dbReference type="ARBA" id="ARBA00001947"/>
    </source>
</evidence>
<dbReference type="RefSeq" id="XP_064710888.1">
    <property type="nucleotide sequence ID" value="XM_064848264.1"/>
</dbReference>
<protein>
    <recommendedName>
        <fullName evidence="10">Archaemetzincin-2</fullName>
    </recommendedName>
</protein>
<dbReference type="PANTHER" id="PTHR15910">
    <property type="entry name" value="ARCHAEMETZINCIN"/>
    <property type="match status" value="1"/>
</dbReference>
<keyword evidence="4" id="KW-0378">Hydrolase</keyword>
<evidence type="ECO:0000313" key="8">
    <source>
        <dbReference type="EMBL" id="KAK5062616.1"/>
    </source>
</evidence>
<dbReference type="InterPro" id="IPR024079">
    <property type="entry name" value="MetalloPept_cat_dom_sf"/>
</dbReference>
<name>A0AAV9NMK6_9EURO</name>
<dbReference type="AlphaFoldDB" id="A0AAV9NMK6"/>
<dbReference type="Pfam" id="PF07998">
    <property type="entry name" value="Peptidase_M54"/>
    <property type="match status" value="1"/>
</dbReference>
<dbReference type="GO" id="GO:0046872">
    <property type="term" value="F:metal ion binding"/>
    <property type="evidence" value="ECO:0007669"/>
    <property type="project" value="UniProtKB-KW"/>
</dbReference>
<dbReference type="GO" id="GO:0006508">
    <property type="term" value="P:proteolysis"/>
    <property type="evidence" value="ECO:0007669"/>
    <property type="project" value="UniProtKB-KW"/>
</dbReference>
<gene>
    <name evidence="8" type="ORF">LTR84_004689</name>
</gene>
<dbReference type="SUPFAM" id="SSF55486">
    <property type="entry name" value="Metalloproteases ('zincins'), catalytic domain"/>
    <property type="match status" value="1"/>
</dbReference>
<dbReference type="Gene3D" id="3.40.390.10">
    <property type="entry name" value="Collagenase (Catalytic Domain)"/>
    <property type="match status" value="1"/>
</dbReference>
<dbReference type="Proteomes" id="UP001358417">
    <property type="component" value="Unassembled WGS sequence"/>
</dbReference>
<evidence type="ECO:0000256" key="4">
    <source>
        <dbReference type="ARBA" id="ARBA00022801"/>
    </source>
</evidence>
<feature type="region of interest" description="Disordered" evidence="7">
    <location>
        <begin position="443"/>
        <end position="463"/>
    </location>
</feature>
<reference evidence="8 9" key="1">
    <citation type="submission" date="2023-08" db="EMBL/GenBank/DDBJ databases">
        <title>Black Yeasts Isolated from many extreme environments.</title>
        <authorList>
            <person name="Coleine C."/>
            <person name="Stajich J.E."/>
            <person name="Selbmann L."/>
        </authorList>
    </citation>
    <scope>NUCLEOTIDE SEQUENCE [LARGE SCALE GENOMIC DNA]</scope>
    <source>
        <strain evidence="8 9">CCFEE 5792</strain>
    </source>
</reference>
<proteinExistence type="predicted"/>
<evidence type="ECO:0000313" key="9">
    <source>
        <dbReference type="Proteomes" id="UP001358417"/>
    </source>
</evidence>
<evidence type="ECO:0000256" key="5">
    <source>
        <dbReference type="ARBA" id="ARBA00022833"/>
    </source>
</evidence>
<comment type="cofactor">
    <cofactor evidence="1">
        <name>Zn(2+)</name>
        <dbReference type="ChEBI" id="CHEBI:29105"/>
    </cofactor>
</comment>
<organism evidence="8 9">
    <name type="scientific">Exophiala bonariae</name>
    <dbReference type="NCBI Taxonomy" id="1690606"/>
    <lineage>
        <taxon>Eukaryota</taxon>
        <taxon>Fungi</taxon>
        <taxon>Dikarya</taxon>
        <taxon>Ascomycota</taxon>
        <taxon>Pezizomycotina</taxon>
        <taxon>Eurotiomycetes</taxon>
        <taxon>Chaetothyriomycetidae</taxon>
        <taxon>Chaetothyriales</taxon>
        <taxon>Herpotrichiellaceae</taxon>
        <taxon>Exophiala</taxon>
    </lineage>
</organism>
<evidence type="ECO:0000256" key="6">
    <source>
        <dbReference type="ARBA" id="ARBA00023049"/>
    </source>
</evidence>
<accession>A0AAV9NMK6</accession>
<evidence type="ECO:0000256" key="7">
    <source>
        <dbReference type="SAM" id="MobiDB-lite"/>
    </source>
</evidence>
<evidence type="ECO:0008006" key="10">
    <source>
        <dbReference type="Google" id="ProtNLM"/>
    </source>
</evidence>
<dbReference type="GO" id="GO:0008237">
    <property type="term" value="F:metallopeptidase activity"/>
    <property type="evidence" value="ECO:0007669"/>
    <property type="project" value="UniProtKB-KW"/>
</dbReference>